<dbReference type="KEGG" id="fln:FLA_3697"/>
<comment type="similarity">
    <text evidence="10">Belongs to the SecD/SecF family. SecF subfamily.</text>
</comment>
<dbReference type="InterPro" id="IPR005665">
    <property type="entry name" value="SecF_bac"/>
</dbReference>
<keyword evidence="5 9" id="KW-0653">Protein transport</keyword>
<keyword evidence="3 9" id="KW-1003">Cell membrane</keyword>
<organism evidence="15 16">
    <name type="scientific">Filimonas lacunae</name>
    <dbReference type="NCBI Taxonomy" id="477680"/>
    <lineage>
        <taxon>Bacteria</taxon>
        <taxon>Pseudomonadati</taxon>
        <taxon>Bacteroidota</taxon>
        <taxon>Chitinophagia</taxon>
        <taxon>Chitinophagales</taxon>
        <taxon>Chitinophagaceae</taxon>
        <taxon>Filimonas</taxon>
    </lineage>
</organism>
<feature type="transmembrane region" description="Helical" evidence="9">
    <location>
        <begin position="909"/>
        <end position="930"/>
    </location>
</feature>
<evidence type="ECO:0000259" key="14">
    <source>
        <dbReference type="Pfam" id="PF22599"/>
    </source>
</evidence>
<evidence type="ECO:0000256" key="3">
    <source>
        <dbReference type="ARBA" id="ARBA00022475"/>
    </source>
</evidence>
<feature type="domain" description="Protein export membrane protein SecD/SecF C-terminal" evidence="12">
    <location>
        <begin position="519"/>
        <end position="683"/>
    </location>
</feature>
<evidence type="ECO:0000256" key="11">
    <source>
        <dbReference type="SAM" id="MobiDB-lite"/>
    </source>
</evidence>
<dbReference type="GO" id="GO:0015450">
    <property type="term" value="F:protein-transporting ATPase activity"/>
    <property type="evidence" value="ECO:0007669"/>
    <property type="project" value="InterPro"/>
</dbReference>
<dbReference type="Pfam" id="PF07549">
    <property type="entry name" value="Sec_GG"/>
    <property type="match status" value="1"/>
</dbReference>
<evidence type="ECO:0000313" key="16">
    <source>
        <dbReference type="Proteomes" id="UP000186917"/>
    </source>
</evidence>
<dbReference type="Pfam" id="PF02355">
    <property type="entry name" value="SecD_SecF_C"/>
    <property type="match status" value="2"/>
</dbReference>
<dbReference type="InterPro" id="IPR022813">
    <property type="entry name" value="SecD/SecF_arch_bac"/>
</dbReference>
<feature type="transmembrane region" description="Helical" evidence="9">
    <location>
        <begin position="563"/>
        <end position="585"/>
    </location>
</feature>
<feature type="region of interest" description="Disordered" evidence="11">
    <location>
        <begin position="300"/>
        <end position="319"/>
    </location>
</feature>
<dbReference type="SUPFAM" id="SSF82866">
    <property type="entry name" value="Multidrug efflux transporter AcrB transmembrane domain"/>
    <property type="match status" value="2"/>
</dbReference>
<comment type="caution">
    <text evidence="9">Lacks conserved residue(s) required for the propagation of feature annotation.</text>
</comment>
<comment type="similarity">
    <text evidence="9">Belongs to the SecD/SecF family. SecD subfamily.</text>
</comment>
<dbReference type="PANTHER" id="PTHR30081">
    <property type="entry name" value="PROTEIN-EXPORT MEMBRANE PROTEIN SEC"/>
    <property type="match status" value="1"/>
</dbReference>
<dbReference type="Proteomes" id="UP000186917">
    <property type="component" value="Unassembled WGS sequence"/>
</dbReference>
<feature type="transmembrane region" description="Helical" evidence="9">
    <location>
        <begin position="539"/>
        <end position="558"/>
    </location>
</feature>
<dbReference type="InterPro" id="IPR055344">
    <property type="entry name" value="SecD_SecF_C_bact"/>
</dbReference>
<comment type="subunit">
    <text evidence="9">Forms a complex with SecF. Part of the essential Sec protein translocation apparatus which comprises SecA, SecYEG and auxiliary proteins SecDF. Other proteins may also be involved.</text>
</comment>
<feature type="domain" description="Protein export membrane protein SecD/SecF C-terminal" evidence="12">
    <location>
        <begin position="830"/>
        <end position="1013"/>
    </location>
</feature>
<accession>A0A173MJM8</accession>
<dbReference type="InterPro" id="IPR048631">
    <property type="entry name" value="SecD_1st"/>
</dbReference>
<feature type="transmembrane region" description="Helical" evidence="9">
    <location>
        <begin position="591"/>
        <end position="613"/>
    </location>
</feature>
<proteinExistence type="inferred from homology"/>
<evidence type="ECO:0000256" key="1">
    <source>
        <dbReference type="ARBA" id="ARBA00004651"/>
    </source>
</evidence>
<dbReference type="OrthoDB" id="9805019at2"/>
<evidence type="ECO:0000256" key="2">
    <source>
        <dbReference type="ARBA" id="ARBA00022448"/>
    </source>
</evidence>
<dbReference type="AlphaFoldDB" id="A0A173MJM8"/>
<dbReference type="InterPro" id="IPR005791">
    <property type="entry name" value="SecD"/>
</dbReference>
<feature type="transmembrane region" description="Helical" evidence="9">
    <location>
        <begin position="7"/>
        <end position="28"/>
    </location>
</feature>
<dbReference type="NCBIfam" id="TIGR00916">
    <property type="entry name" value="2A0604s01"/>
    <property type="match status" value="2"/>
</dbReference>
<dbReference type="FunFam" id="1.20.1640.10:FF:000004">
    <property type="entry name" value="Protein translocase subunit SecD"/>
    <property type="match status" value="1"/>
</dbReference>
<dbReference type="NCBIfam" id="NF009585">
    <property type="entry name" value="PRK13024.1-5"/>
    <property type="match status" value="1"/>
</dbReference>
<evidence type="ECO:0000259" key="13">
    <source>
        <dbReference type="Pfam" id="PF21760"/>
    </source>
</evidence>
<dbReference type="Pfam" id="PF22599">
    <property type="entry name" value="SecDF_P1_head"/>
    <property type="match status" value="1"/>
</dbReference>
<dbReference type="Pfam" id="PF21760">
    <property type="entry name" value="SecD_1st"/>
    <property type="match status" value="1"/>
</dbReference>
<dbReference type="PANTHER" id="PTHR30081:SF1">
    <property type="entry name" value="PROTEIN TRANSLOCASE SUBUNIT SECD"/>
    <property type="match status" value="1"/>
</dbReference>
<feature type="domain" description="Protein translocase subunit SecDF P1" evidence="13">
    <location>
        <begin position="208"/>
        <end position="263"/>
    </location>
</feature>
<dbReference type="Gene3D" id="1.20.1640.10">
    <property type="entry name" value="Multidrug efflux transporter AcrB transmembrane domain"/>
    <property type="match status" value="2"/>
</dbReference>
<reference evidence="16" key="1">
    <citation type="submission" date="2017-01" db="EMBL/GenBank/DDBJ databases">
        <authorList>
            <person name="Varghese N."/>
            <person name="Submissions S."/>
        </authorList>
    </citation>
    <scope>NUCLEOTIDE SEQUENCE [LARGE SCALE GENOMIC DNA]</scope>
    <source>
        <strain evidence="16">DSM 21054</strain>
    </source>
</reference>
<keyword evidence="7 9" id="KW-0811">Translocation</keyword>
<evidence type="ECO:0000256" key="7">
    <source>
        <dbReference type="ARBA" id="ARBA00023010"/>
    </source>
</evidence>
<dbReference type="GO" id="GO:0043952">
    <property type="term" value="P:protein transport by the Sec complex"/>
    <property type="evidence" value="ECO:0007669"/>
    <property type="project" value="UniProtKB-UniRule"/>
</dbReference>
<dbReference type="GO" id="GO:0065002">
    <property type="term" value="P:intracellular protein transmembrane transport"/>
    <property type="evidence" value="ECO:0007669"/>
    <property type="project" value="UniProtKB-UniRule"/>
</dbReference>
<evidence type="ECO:0000256" key="9">
    <source>
        <dbReference type="HAMAP-Rule" id="MF_01463"/>
    </source>
</evidence>
<evidence type="ECO:0000256" key="5">
    <source>
        <dbReference type="ARBA" id="ARBA00022927"/>
    </source>
</evidence>
<evidence type="ECO:0000256" key="6">
    <source>
        <dbReference type="ARBA" id="ARBA00022989"/>
    </source>
</evidence>
<keyword evidence="4 9" id="KW-0812">Transmembrane</keyword>
<name>A0A173MJM8_9BACT</name>
<evidence type="ECO:0000256" key="8">
    <source>
        <dbReference type="ARBA" id="ARBA00023136"/>
    </source>
</evidence>
<dbReference type="Gene3D" id="3.30.1360.200">
    <property type="match status" value="1"/>
</dbReference>
<dbReference type="InterPro" id="IPR048634">
    <property type="entry name" value="SecD_SecF_C"/>
</dbReference>
<feature type="transmembrane region" description="Helical" evidence="9">
    <location>
        <begin position="985"/>
        <end position="1009"/>
    </location>
</feature>
<comment type="subcellular location">
    <subcellularLocation>
        <location evidence="1 9">Cell membrane</location>
        <topology evidence="1 9">Multi-pass membrane protein</topology>
    </subcellularLocation>
</comment>
<feature type="compositionally biased region" description="Low complexity" evidence="11">
    <location>
        <begin position="300"/>
        <end position="316"/>
    </location>
</feature>
<dbReference type="InterPro" id="IPR022645">
    <property type="entry name" value="SecD/SecF_bac"/>
</dbReference>
<comment type="subunit">
    <text evidence="10">Forms a complex with SecD. Part of the essential Sec protein translocation apparatus which comprises SecA, SecYEG and auxiliary proteins SecDF. Other proteins may also be involved.</text>
</comment>
<dbReference type="HAMAP" id="MF_01463_B">
    <property type="entry name" value="SecD_B"/>
    <property type="match status" value="1"/>
</dbReference>
<feature type="domain" description="SecDF P1 head subdomain" evidence="14">
    <location>
        <begin position="424"/>
        <end position="517"/>
    </location>
</feature>
<dbReference type="HAMAP" id="MF_01464_B">
    <property type="entry name" value="SecF_B"/>
    <property type="match status" value="1"/>
</dbReference>
<evidence type="ECO:0000256" key="4">
    <source>
        <dbReference type="ARBA" id="ARBA00022692"/>
    </source>
</evidence>
<dbReference type="GO" id="GO:0006605">
    <property type="term" value="P:protein targeting"/>
    <property type="evidence" value="ECO:0007669"/>
    <property type="project" value="UniProtKB-UniRule"/>
</dbReference>
<evidence type="ECO:0000259" key="12">
    <source>
        <dbReference type="Pfam" id="PF02355"/>
    </source>
</evidence>
<evidence type="ECO:0000256" key="10">
    <source>
        <dbReference type="HAMAP-Rule" id="MF_01464"/>
    </source>
</evidence>
<feature type="transmembrane region" description="Helical" evidence="9">
    <location>
        <begin position="875"/>
        <end position="897"/>
    </location>
</feature>
<evidence type="ECO:0000313" key="15">
    <source>
        <dbReference type="EMBL" id="SIT03225.1"/>
    </source>
</evidence>
<dbReference type="InterPro" id="IPR022646">
    <property type="entry name" value="SecD/SecF_CS"/>
</dbReference>
<sequence length="1024" mass="112604">MQLKGLVRFFTIALILICLYQLSFTWIVRSHESSMEEKAEKWLNKAYPKPEAKYPSDSAMRTAYADSLKELEKNYLQRLLDSTKDTKIGPFSLTTYRGAKDKELMMGLDLQGGMSVTMEVGLDGLIHSLANNTKDPAFNKALSAAVATKANSGQDLITLFSQEFQKAAPGVKLAPFFSARSNNKIKYDATDATVISYLRTEAITAFNNTYRILRTRIDRFGVASPTINPDPNKGIITIELAGINDAERVRHYLQSTANLQFFEMYNIAEIGEGVMTAEKALSEYLKGSKTVDSAVSVKDSTATTATAKGDTTSTGTLSSIDNKATAANDTSKVKPEDAPLTSIIGFAQGQRNQQTGAVQYPSYIGYVMLKDTATVGQYLRMDIVKNKFPSNLVFMYGKVENDDPKFRNIIPLYAVKTLDNGGAKLEGENVSDARQDYDDKSRVAIKMSMDPIGTKIWADMTSKNIGKPIAIVLDNIVYSAPFVNTAIPNGQSEISGSYSLTEAQDMADILQSGKLPAPAKIVQEQVVGPTLGQAAVKGGTMSFAISFLVIFILMILYYNTAGWVANIALILNLVFTIGILSALGFTLTAPGIAGLVLTIGLAVDTNVIIFERIKEELTKGKSYQLAVTDGYKRSYAPVLDAHVTTLLTAIILFYFGLGPVLGFATTQIIGILLSLFCGIMVSRLISDIYTTRQRHFKYFTGFSQKVFKHAAYKFVEYRKVAYGISVIVLFLGVGSFFFGFDYGVEFVGGRSYTVAFNHIPNQEQVGNDLKEVFGEYPVIKTVDKANQLNITTAYKIHETGNNVDSTVEQTLFNGLSKHLPAGTTYKEFATKYKQSSQTVLPTISDDLKSGATKATIFAILAICLYIFIRFRDWRFSVGTIVALLHDVFVTLAVFSFLRKVVPFPLEIDQHFIAAILTVIGFSMNDTVIVYDRIREDVKLMGNEPKDVVINRAINQTLSRTLMTSLTVFLTILILFIFGGEATRGFSFAMLIGVITGTYSSIFVAAPILLDLAKSKPLGKQEEKK</sequence>
<dbReference type="InterPro" id="IPR054384">
    <property type="entry name" value="SecDF_P1_head"/>
</dbReference>
<dbReference type="PRINTS" id="PR01755">
    <property type="entry name" value="SECFTRNLCASE"/>
</dbReference>
<dbReference type="RefSeq" id="WP_076378577.1">
    <property type="nucleotide sequence ID" value="NZ_AP017422.1"/>
</dbReference>
<feature type="transmembrane region" description="Helical" evidence="9">
    <location>
        <begin position="634"/>
        <end position="655"/>
    </location>
</feature>
<gene>
    <name evidence="9" type="primary">secD</name>
    <name evidence="10" type="synonym">secF</name>
    <name evidence="15" type="ORF">SAMN05421788_10316</name>
</gene>
<keyword evidence="2 9" id="KW-0813">Transport</keyword>
<keyword evidence="8 9" id="KW-0472">Membrane</keyword>
<feature type="transmembrane region" description="Helical" evidence="9">
    <location>
        <begin position="661"/>
        <end position="685"/>
    </location>
</feature>
<dbReference type="EMBL" id="FTOR01000003">
    <property type="protein sequence ID" value="SIT03225.1"/>
    <property type="molecule type" value="Genomic_DNA"/>
</dbReference>
<dbReference type="NCBIfam" id="TIGR00966">
    <property type="entry name" value="transloc_SecF"/>
    <property type="match status" value="1"/>
</dbReference>
<keyword evidence="6 9" id="KW-1133">Transmembrane helix</keyword>
<dbReference type="Gene3D" id="3.30.70.3220">
    <property type="match status" value="1"/>
</dbReference>
<feature type="transmembrane region" description="Helical" evidence="9">
    <location>
        <begin position="720"/>
        <end position="740"/>
    </location>
</feature>
<keyword evidence="16" id="KW-1185">Reference proteome</keyword>
<feature type="transmembrane region" description="Helical" evidence="9">
    <location>
        <begin position="961"/>
        <end position="979"/>
    </location>
</feature>
<dbReference type="STRING" id="477680.SAMN05421788_10316"/>
<dbReference type="NCBIfam" id="TIGR01129">
    <property type="entry name" value="secD"/>
    <property type="match status" value="1"/>
</dbReference>
<dbReference type="GO" id="GO:0005886">
    <property type="term" value="C:plasma membrane"/>
    <property type="evidence" value="ECO:0007669"/>
    <property type="project" value="UniProtKB-SubCell"/>
</dbReference>
<feature type="transmembrane region" description="Helical" evidence="9">
    <location>
        <begin position="850"/>
        <end position="868"/>
    </location>
</feature>
<protein>
    <recommendedName>
        <fullName evidence="9 10">Multifunctional fusion protein</fullName>
    </recommendedName>
    <domain>
        <recommendedName>
            <fullName evidence="9">Protein translocase subunit SecD</fullName>
        </recommendedName>
    </domain>
    <domain>
        <recommendedName>
            <fullName evidence="10">Protein-export membrane protein SecF</fullName>
        </recommendedName>
    </domain>
</protein>
<comment type="function">
    <text evidence="9">Part of the Sec protein translocase complex. Interacts with the SecYEG preprotein conducting channel. SecDF uses the proton motive force (PMF) to complete protein translocation after the ATP-dependent function of SecA.</text>
</comment>